<dbReference type="Proteomes" id="UP000595420">
    <property type="component" value="Chromosome"/>
</dbReference>
<organism evidence="2">
    <name type="scientific">Acidithiobacillus ferrivorans</name>
    <dbReference type="NCBI Taxonomy" id="160808"/>
    <lineage>
        <taxon>Bacteria</taxon>
        <taxon>Pseudomonadati</taxon>
        <taxon>Pseudomonadota</taxon>
        <taxon>Acidithiobacillia</taxon>
        <taxon>Acidithiobacillales</taxon>
        <taxon>Acidithiobacillaceae</taxon>
        <taxon>Acidithiobacillus</taxon>
    </lineage>
</organism>
<reference evidence="3 6" key="4">
    <citation type="submission" date="2020-07" db="EMBL/GenBank/DDBJ databases">
        <title>Complete genome sequence analysis of Acidithiobacillus ferrivorans XJFY6S-08 reveals extreme environmental adaptation to alpine acid mine drainage.</title>
        <authorList>
            <person name="Yan L."/>
            <person name="Ni Y."/>
        </authorList>
    </citation>
    <scope>NUCLEOTIDE SEQUENCE [LARGE SCALE GENOMIC DNA]</scope>
    <source>
        <strain evidence="3 6">XJFY6S-08</strain>
    </source>
</reference>
<protein>
    <submittedName>
        <fullName evidence="2">DNA polymerase beta domain protein region</fullName>
    </submittedName>
    <submittedName>
        <fullName evidence="3">Nucleotidyltransferase domain-containing protein</fullName>
    </submittedName>
</protein>
<dbReference type="Pfam" id="PF18765">
    <property type="entry name" value="Polbeta"/>
    <property type="match status" value="1"/>
</dbReference>
<dbReference type="Gene3D" id="3.30.460.10">
    <property type="entry name" value="Beta Polymerase, domain 2"/>
    <property type="match status" value="1"/>
</dbReference>
<accession>A0A060URL5</accession>
<evidence type="ECO:0000313" key="4">
    <source>
        <dbReference type="EMBL" id="SMH67632.1"/>
    </source>
</evidence>
<keyword evidence="5" id="KW-1185">Reference proteome</keyword>
<keyword evidence="3" id="KW-0808">Transferase</keyword>
<dbReference type="RefSeq" id="WP_014028564.1">
    <property type="nucleotide sequence ID" value="NZ_CCCS020000049.1"/>
</dbReference>
<dbReference type="EMBL" id="CP059488">
    <property type="protein sequence ID" value="QQD71821.1"/>
    <property type="molecule type" value="Genomic_DNA"/>
</dbReference>
<dbReference type="CDD" id="cd05403">
    <property type="entry name" value="NT_KNTase_like"/>
    <property type="match status" value="1"/>
</dbReference>
<dbReference type="Proteomes" id="UP000193925">
    <property type="component" value="Chromosome AFERRI"/>
</dbReference>
<dbReference type="InterPro" id="IPR041633">
    <property type="entry name" value="Polbeta"/>
</dbReference>
<evidence type="ECO:0000313" key="2">
    <source>
        <dbReference type="EMBL" id="CDQ11272.1"/>
    </source>
</evidence>
<feature type="domain" description="Polymerase beta nucleotidyltransferase" evidence="1">
    <location>
        <begin position="23"/>
        <end position="92"/>
    </location>
</feature>
<dbReference type="GO" id="GO:0016740">
    <property type="term" value="F:transferase activity"/>
    <property type="evidence" value="ECO:0007669"/>
    <property type="project" value="UniProtKB-KW"/>
</dbReference>
<sequence length="104" mass="11737">MLDLSPTEQAEIREILARILPEKTEAWVFGSRATSRARRFSDLDLLIRADAPLSFGMLAELEEAFSESDLPFRVDVVDAHRISDEFRAHITAELQHFPVNAGGR</sequence>
<proteinExistence type="predicted"/>
<reference evidence="2" key="2">
    <citation type="submission" date="2014-07" db="EMBL/GenBank/DDBJ databases">
        <title>Initial genome analysis of the psychrotolerant acidophile Acidithiobacillus ferrivorans CF27: insights into iron and sulfur oxidation pathways and into biofilm formation.</title>
        <authorList>
            <person name="Talla E."/>
            <person name="Hedrich S."/>
            <person name="Mangenot S."/>
            <person name="Ji B."/>
            <person name="Johnson D.B."/>
            <person name="Barbe V."/>
            <person name="Bonnefoy V."/>
        </authorList>
    </citation>
    <scope>NUCLEOTIDE SEQUENCE [LARGE SCALE GENOMIC DNA]</scope>
    <source>
        <strain evidence="2">CF27</strain>
    </source>
</reference>
<dbReference type="AlphaFoldDB" id="A0A060URL5"/>
<dbReference type="InterPro" id="IPR043519">
    <property type="entry name" value="NT_sf"/>
</dbReference>
<dbReference type="SUPFAM" id="SSF81301">
    <property type="entry name" value="Nucleotidyltransferase"/>
    <property type="match status" value="1"/>
</dbReference>
<reference evidence="2" key="1">
    <citation type="submission" date="2014-03" db="EMBL/GenBank/DDBJ databases">
        <authorList>
            <person name="Genoscope - CEA"/>
        </authorList>
    </citation>
    <scope>NUCLEOTIDE SEQUENCE [LARGE SCALE GENOMIC DNA]</scope>
    <source>
        <strain evidence="2">CF27</strain>
    </source>
</reference>
<evidence type="ECO:0000313" key="6">
    <source>
        <dbReference type="Proteomes" id="UP000595420"/>
    </source>
</evidence>
<reference evidence="4 5" key="3">
    <citation type="submission" date="2017-03" db="EMBL/GenBank/DDBJ databases">
        <authorList>
            <person name="Regsiter A."/>
            <person name="William W."/>
        </authorList>
    </citation>
    <scope>NUCLEOTIDE SEQUENCE [LARGE SCALE GENOMIC DNA]</scope>
    <source>
        <strain evidence="4">PRJEB5721</strain>
    </source>
</reference>
<evidence type="ECO:0000259" key="1">
    <source>
        <dbReference type="Pfam" id="PF18765"/>
    </source>
</evidence>
<dbReference type="EMBL" id="CCCS020000049">
    <property type="protein sequence ID" value="CDQ11272.1"/>
    <property type="molecule type" value="Genomic_DNA"/>
</dbReference>
<dbReference type="OrthoDB" id="9808659at2"/>
<dbReference type="EMBL" id="LT841305">
    <property type="protein sequence ID" value="SMH67632.1"/>
    <property type="molecule type" value="Genomic_DNA"/>
</dbReference>
<evidence type="ECO:0000313" key="5">
    <source>
        <dbReference type="Proteomes" id="UP000193925"/>
    </source>
</evidence>
<evidence type="ECO:0000313" key="3">
    <source>
        <dbReference type="EMBL" id="QQD71821.1"/>
    </source>
</evidence>
<name>A0A060URL5_9PROT</name>
<gene>
    <name evidence="4" type="ORF">AFERRI_50834</name>
    <name evidence="2" type="ORF">AFERRI_530167</name>
    <name evidence="3" type="ORF">H2515_10265</name>
</gene>